<dbReference type="EMBL" id="CAICTM010000706">
    <property type="protein sequence ID" value="CAB9515310.1"/>
    <property type="molecule type" value="Genomic_DNA"/>
</dbReference>
<dbReference type="PANTHER" id="PTHR11695">
    <property type="entry name" value="ALCOHOL DEHYDROGENASE RELATED"/>
    <property type="match status" value="1"/>
</dbReference>
<dbReference type="SUPFAM" id="SSF50129">
    <property type="entry name" value="GroES-like"/>
    <property type="match status" value="1"/>
</dbReference>
<comment type="caution">
    <text evidence="2">The sequence shown here is derived from an EMBL/GenBank/DDBJ whole genome shotgun (WGS) entry which is preliminary data.</text>
</comment>
<name>A0A9N8E7K5_9STRA</name>
<dbReference type="Gene3D" id="3.90.180.10">
    <property type="entry name" value="Medium-chain alcohol dehydrogenases, catalytic domain"/>
    <property type="match status" value="1"/>
</dbReference>
<dbReference type="InterPro" id="IPR050700">
    <property type="entry name" value="YIM1/Zinc_Alcohol_DH_Fams"/>
</dbReference>
<proteinExistence type="predicted"/>
<dbReference type="InterPro" id="IPR011032">
    <property type="entry name" value="GroES-like_sf"/>
</dbReference>
<dbReference type="Gene3D" id="3.40.50.720">
    <property type="entry name" value="NAD(P)-binding Rossmann-like Domain"/>
    <property type="match status" value="1"/>
</dbReference>
<evidence type="ECO:0000259" key="1">
    <source>
        <dbReference type="SMART" id="SM00829"/>
    </source>
</evidence>
<dbReference type="Pfam" id="PF08240">
    <property type="entry name" value="ADH_N"/>
    <property type="match status" value="1"/>
</dbReference>
<dbReference type="GO" id="GO:0016491">
    <property type="term" value="F:oxidoreductase activity"/>
    <property type="evidence" value="ECO:0007669"/>
    <property type="project" value="InterPro"/>
</dbReference>
<evidence type="ECO:0000313" key="3">
    <source>
        <dbReference type="Proteomes" id="UP001153069"/>
    </source>
</evidence>
<dbReference type="Proteomes" id="UP001153069">
    <property type="component" value="Unassembled WGS sequence"/>
</dbReference>
<protein>
    <submittedName>
        <fullName evidence="2">Mycocerosic acid synthase-like polyketide synthase</fullName>
    </submittedName>
</protein>
<dbReference type="CDD" id="cd05289">
    <property type="entry name" value="MDR_like_2"/>
    <property type="match status" value="1"/>
</dbReference>
<dbReference type="AlphaFoldDB" id="A0A9N8E7K5"/>
<keyword evidence="3" id="KW-1185">Reference proteome</keyword>
<reference evidence="2" key="1">
    <citation type="submission" date="2020-06" db="EMBL/GenBank/DDBJ databases">
        <authorList>
            <consortium name="Plant Systems Biology data submission"/>
        </authorList>
    </citation>
    <scope>NUCLEOTIDE SEQUENCE</scope>
    <source>
        <strain evidence="2">D6</strain>
    </source>
</reference>
<dbReference type="InterPro" id="IPR020843">
    <property type="entry name" value="ER"/>
</dbReference>
<dbReference type="PANTHER" id="PTHR11695:SF648">
    <property type="entry name" value="ZINC-BINDING OXIDOREDUCTASE"/>
    <property type="match status" value="1"/>
</dbReference>
<organism evidence="2 3">
    <name type="scientific">Seminavis robusta</name>
    <dbReference type="NCBI Taxonomy" id="568900"/>
    <lineage>
        <taxon>Eukaryota</taxon>
        <taxon>Sar</taxon>
        <taxon>Stramenopiles</taxon>
        <taxon>Ochrophyta</taxon>
        <taxon>Bacillariophyta</taxon>
        <taxon>Bacillariophyceae</taxon>
        <taxon>Bacillariophycidae</taxon>
        <taxon>Naviculales</taxon>
        <taxon>Naviculaceae</taxon>
        <taxon>Seminavis</taxon>
    </lineage>
</organism>
<sequence>MTQAADINSTETMKAAILHKNGDPLSKKVLSLDHVPIPEPKKGQLLVKIHAASINPVDWKLTKGEIPGYKRGPVGCDVAGTILKIGPDTSSDLKVGEAIYADAIETKGSFAEYCIVPENVASKKPCNNSFAEAASLPLAGLTALQGLKIHGRLEKGQKALIYGGTGGIGSLAIQMAKALGASEVYATGSNTELIKGLGADVVVNYKEESLMDALKGKDFDLVFDTIGGLEHWQVAKESLKKKGGKFITLNDDGGSLLTMLAKAVWRSIIGSVGLGMPYAFIVTDTKFAGVGKDMAQITELVEGGHVKALLAEQQFELTQKGLQDLVHASMSRAKGKLILQVEKE</sequence>
<dbReference type="OrthoDB" id="42866at2759"/>
<gene>
    <name evidence="2" type="ORF">SEMRO_707_G190550.1</name>
</gene>
<dbReference type="InterPro" id="IPR013154">
    <property type="entry name" value="ADH-like_N"/>
</dbReference>
<feature type="domain" description="Enoyl reductase (ER)" evidence="1">
    <location>
        <begin position="28"/>
        <end position="339"/>
    </location>
</feature>
<dbReference type="Pfam" id="PF00107">
    <property type="entry name" value="ADH_zinc_N"/>
    <property type="match status" value="1"/>
</dbReference>
<dbReference type="InterPro" id="IPR036291">
    <property type="entry name" value="NAD(P)-bd_dom_sf"/>
</dbReference>
<dbReference type="SUPFAM" id="SSF51735">
    <property type="entry name" value="NAD(P)-binding Rossmann-fold domains"/>
    <property type="match status" value="1"/>
</dbReference>
<dbReference type="InterPro" id="IPR013149">
    <property type="entry name" value="ADH-like_C"/>
</dbReference>
<dbReference type="SMART" id="SM00829">
    <property type="entry name" value="PKS_ER"/>
    <property type="match status" value="1"/>
</dbReference>
<accession>A0A9N8E7K5</accession>
<evidence type="ECO:0000313" key="2">
    <source>
        <dbReference type="EMBL" id="CAB9515310.1"/>
    </source>
</evidence>